<feature type="transmembrane region" description="Helical" evidence="6">
    <location>
        <begin position="160"/>
        <end position="182"/>
    </location>
</feature>
<evidence type="ECO:0000313" key="7">
    <source>
        <dbReference type="EMBL" id="KAK5047589.1"/>
    </source>
</evidence>
<feature type="transmembrane region" description="Helical" evidence="6">
    <location>
        <begin position="331"/>
        <end position="352"/>
    </location>
</feature>
<accession>A0AAV9N102</accession>
<proteinExistence type="predicted"/>
<dbReference type="EMBL" id="JAVRRD010000025">
    <property type="protein sequence ID" value="KAK5047589.1"/>
    <property type="molecule type" value="Genomic_DNA"/>
</dbReference>
<feature type="transmembrane region" description="Helical" evidence="6">
    <location>
        <begin position="41"/>
        <end position="58"/>
    </location>
</feature>
<comment type="subcellular location">
    <subcellularLocation>
        <location evidence="1">Membrane</location>
        <topology evidence="1">Multi-pass membrane protein</topology>
    </subcellularLocation>
</comment>
<keyword evidence="8" id="KW-1185">Reference proteome</keyword>
<keyword evidence="3 6" id="KW-0812">Transmembrane</keyword>
<evidence type="ECO:0000313" key="8">
    <source>
        <dbReference type="Proteomes" id="UP001358417"/>
    </source>
</evidence>
<dbReference type="InterPro" id="IPR036259">
    <property type="entry name" value="MFS_trans_sf"/>
</dbReference>
<feature type="transmembrane region" description="Helical" evidence="6">
    <location>
        <begin position="125"/>
        <end position="148"/>
    </location>
</feature>
<dbReference type="GeneID" id="89974857"/>
<keyword evidence="5 6" id="KW-0472">Membrane</keyword>
<dbReference type="Pfam" id="PF07690">
    <property type="entry name" value="MFS_1"/>
    <property type="match status" value="1"/>
</dbReference>
<dbReference type="SUPFAM" id="SSF103473">
    <property type="entry name" value="MFS general substrate transporter"/>
    <property type="match status" value="1"/>
</dbReference>
<feature type="transmembrane region" description="Helical" evidence="6">
    <location>
        <begin position="396"/>
        <end position="417"/>
    </location>
</feature>
<dbReference type="PANTHER" id="PTHR43791:SF85">
    <property type="entry name" value="TRANSPORTER, PUTATIVE (AFU_ORTHOLOGUE AFUA_6G00710)-RELATED"/>
    <property type="match status" value="1"/>
</dbReference>
<feature type="transmembrane region" description="Helical" evidence="6">
    <location>
        <begin position="302"/>
        <end position="319"/>
    </location>
</feature>
<evidence type="ECO:0000256" key="1">
    <source>
        <dbReference type="ARBA" id="ARBA00004141"/>
    </source>
</evidence>
<evidence type="ECO:0008006" key="9">
    <source>
        <dbReference type="Google" id="ProtNLM"/>
    </source>
</evidence>
<feature type="transmembrane region" description="Helical" evidence="6">
    <location>
        <begin position="84"/>
        <end position="104"/>
    </location>
</feature>
<evidence type="ECO:0000256" key="5">
    <source>
        <dbReference type="ARBA" id="ARBA00023136"/>
    </source>
</evidence>
<dbReference type="GO" id="GO:0016020">
    <property type="term" value="C:membrane"/>
    <property type="evidence" value="ECO:0007669"/>
    <property type="project" value="UniProtKB-SubCell"/>
</dbReference>
<protein>
    <recommendedName>
        <fullName evidence="9">Major facilitator superfamily (MFS) profile domain-containing protein</fullName>
    </recommendedName>
</protein>
<feature type="transmembrane region" description="Helical" evidence="6">
    <location>
        <begin position="273"/>
        <end position="295"/>
    </location>
</feature>
<reference evidence="7 8" key="1">
    <citation type="submission" date="2023-08" db="EMBL/GenBank/DDBJ databases">
        <title>Black Yeasts Isolated from many extreme environments.</title>
        <authorList>
            <person name="Coleine C."/>
            <person name="Stajich J.E."/>
            <person name="Selbmann L."/>
        </authorList>
    </citation>
    <scope>NUCLEOTIDE SEQUENCE [LARGE SCALE GENOMIC DNA]</scope>
    <source>
        <strain evidence="7 8">CCFEE 5792</strain>
    </source>
</reference>
<dbReference type="Proteomes" id="UP001358417">
    <property type="component" value="Unassembled WGS sequence"/>
</dbReference>
<evidence type="ECO:0000256" key="2">
    <source>
        <dbReference type="ARBA" id="ARBA00022448"/>
    </source>
</evidence>
<organism evidence="7 8">
    <name type="scientific">Exophiala bonariae</name>
    <dbReference type="NCBI Taxonomy" id="1690606"/>
    <lineage>
        <taxon>Eukaryota</taxon>
        <taxon>Fungi</taxon>
        <taxon>Dikarya</taxon>
        <taxon>Ascomycota</taxon>
        <taxon>Pezizomycotina</taxon>
        <taxon>Eurotiomycetes</taxon>
        <taxon>Chaetothyriomycetidae</taxon>
        <taxon>Chaetothyriales</taxon>
        <taxon>Herpotrichiellaceae</taxon>
        <taxon>Exophiala</taxon>
    </lineage>
</organism>
<dbReference type="AlphaFoldDB" id="A0AAV9N102"/>
<keyword evidence="2" id="KW-0813">Transport</keyword>
<dbReference type="FunFam" id="1.20.1250.20:FF:000013">
    <property type="entry name" value="MFS general substrate transporter"/>
    <property type="match status" value="1"/>
</dbReference>
<gene>
    <name evidence="7" type="ORF">LTR84_006686</name>
</gene>
<feature type="transmembrane region" description="Helical" evidence="6">
    <location>
        <begin position="364"/>
        <end position="384"/>
    </location>
</feature>
<keyword evidence="4 6" id="KW-1133">Transmembrane helix</keyword>
<evidence type="ECO:0000256" key="3">
    <source>
        <dbReference type="ARBA" id="ARBA00022692"/>
    </source>
</evidence>
<feature type="transmembrane region" description="Helical" evidence="6">
    <location>
        <begin position="230"/>
        <end position="253"/>
    </location>
</feature>
<dbReference type="PANTHER" id="PTHR43791">
    <property type="entry name" value="PERMEASE-RELATED"/>
    <property type="match status" value="1"/>
</dbReference>
<dbReference type="InterPro" id="IPR011701">
    <property type="entry name" value="MFS"/>
</dbReference>
<evidence type="ECO:0000256" key="4">
    <source>
        <dbReference type="ARBA" id="ARBA00022989"/>
    </source>
</evidence>
<name>A0AAV9N102_9EURO</name>
<comment type="caution">
    <text evidence="7">The sequence shown here is derived from an EMBL/GenBank/DDBJ whole genome shotgun (WGS) entry which is preliminary data.</text>
</comment>
<dbReference type="RefSeq" id="XP_064703133.1">
    <property type="nucleotide sequence ID" value="XM_064850246.1"/>
</dbReference>
<evidence type="ECO:0000256" key="6">
    <source>
        <dbReference type="SAM" id="Phobius"/>
    </source>
</evidence>
<dbReference type="GO" id="GO:0022857">
    <property type="term" value="F:transmembrane transporter activity"/>
    <property type="evidence" value="ECO:0007669"/>
    <property type="project" value="InterPro"/>
</dbReference>
<sequence>MSRDIKDLIMHGEEVVSPKVQTPDITVTVDRKTERQTLQKMDVLLVPVTCMIYLLSFLDRANMGNARVAGLQTQLKLTDHQYQLVLTVTYIPYIVAEIPSNLVLKKVGPRLMIPGGFYRRHELQTRISFFFSAAALSGAFSGLLAAGIVRMDGLGGMEGWRWIFCIEGIITVVFGAASFFLLPNTPSQLLGFKEQHVKCCEARLLLDAGTGIPESTSFDLRKSVSAFTSLHIWLVTLSQFCGGTCLFGLAYFTPSIVASLVASFPSKPSLVEIQLLTVPPFVIAFAFAMAAAYVSDRYRRRGLTAICMISIAIIGWILFLTASLKNVGQRYTSLILVIVGIYSTAPSLISWIPNNVSTHMRRATAIAMSFMATNVGGIISSWIYPRSSAPQYHFAAKFNLALTCLNVSFMVAEVLLLRHLNSRKIEKREELLKDVAHLTPHEQYERLGDTHPDFKYTL</sequence>
<dbReference type="Gene3D" id="1.20.1250.20">
    <property type="entry name" value="MFS general substrate transporter like domains"/>
    <property type="match status" value="3"/>
</dbReference>